<name>A0A3N4L031_9PEZI</name>
<dbReference type="Pfam" id="PF12932">
    <property type="entry name" value="Sec16"/>
    <property type="match status" value="1"/>
</dbReference>
<feature type="region of interest" description="Disordered" evidence="11">
    <location>
        <begin position="97"/>
        <end position="148"/>
    </location>
</feature>
<feature type="compositionally biased region" description="Low complexity" evidence="11">
    <location>
        <begin position="798"/>
        <end position="814"/>
    </location>
</feature>
<comment type="similarity">
    <text evidence="2 10">Belongs to the SEC16 family.</text>
</comment>
<evidence type="ECO:0000313" key="15">
    <source>
        <dbReference type="Proteomes" id="UP000277580"/>
    </source>
</evidence>
<feature type="compositionally biased region" description="Polar residues" evidence="11">
    <location>
        <begin position="713"/>
        <end position="726"/>
    </location>
</feature>
<keyword evidence="4 10" id="KW-0256">Endoplasmic reticulum</keyword>
<dbReference type="GO" id="GO:0016192">
    <property type="term" value="P:vesicle-mediated transport"/>
    <property type="evidence" value="ECO:0007669"/>
    <property type="project" value="UniProtKB-KW"/>
</dbReference>
<keyword evidence="7 10" id="KW-0072">Autophagy</keyword>
<dbReference type="GO" id="GO:0070973">
    <property type="term" value="P:protein localization to endoplasmic reticulum exit site"/>
    <property type="evidence" value="ECO:0007669"/>
    <property type="project" value="TreeGrafter"/>
</dbReference>
<dbReference type="Proteomes" id="UP000277580">
    <property type="component" value="Unassembled WGS sequence"/>
</dbReference>
<feature type="compositionally biased region" description="Polar residues" evidence="11">
    <location>
        <begin position="195"/>
        <end position="213"/>
    </location>
</feature>
<evidence type="ECO:0000256" key="11">
    <source>
        <dbReference type="SAM" id="MobiDB-lite"/>
    </source>
</evidence>
<feature type="compositionally biased region" description="Polar residues" evidence="11">
    <location>
        <begin position="1661"/>
        <end position="1698"/>
    </location>
</feature>
<sequence>MADSPELPPQSQIVSADTTVSASLLPPPSLGDSLVSGSVVEEGNIAALPRISSTASFAPEACHIEDIDSGCGHEHQKHSILHSANHTPNISRNASKVDVTQGSGMGGKLYDSSSLPEGDEDEGDNVGEGDEDDGMLLMKSPNSRGRLDVQLDPSIVAATQIDTATQKQANNPPTSPQLGFPAQVAGFSMTEMSEHSSSPSTAITPEGVSTVSNLPALPSTIEEGKAMETDSTPPSQIPGGPDGTKNINWEFDNMSELQEHITGPDPFEQLVAEAPSRSSTFPPVPPHDENSTTAHYENEKALFNMMASEVATGDGDRGMFDSPSAEHGGFFGAPEESAEDDFFNNISRGEMMDDNDNVAAMMGQVLDAAGIGGPALEATENVQNEEARFEEGMPLIGHDLERKQGEPSFFEEVKVDEIFEVTKEDSDIEQDPALGPQRKSTEQVVGAVTHPYHSAMGIATSMATVNSEVLSAGDMEPKNDLLFSTFATTAEESEDDFFGKIGQNPQPVTSQPPSAGGDEGEDDDLVARWKAALAGDVLDDEEGFLPSDDEGFLPDSDDEKEMAPVHHADGSLQGFSTLSTGNPTLAQTPSPVPSTAAGKYAPQIPQPPAQKVYGMAGWQPQVPQSQQALPNPYSPHPSVPTSTTQGYSASSPYNSFGQPPKVSEPPKAQSFVNKKEGYQSPYDLPMDVVPQVIRKRSNFGQAASGPGGFPLPSRSTSMGSAFSPSTAAGPPKPKPQPQQFFEELPLPPKSRATSAMGYSSTQMLPRSAEGFVPPIGPQRSGSTQDFYSQSPQKQFVHPAVPSPQQVQAQPASAANSRYSPAPRAAGGYVAPPASAPAAQGYQPPPVPVLGPSANIPYASPSAPPAAPSKYPPRPAGPPQATSAAPSLQPSIRQQVTVPLQTSIPQPPGHDDAQPPALRRFPSDHYVMHSSRPGTARSISLSTTMDIPREEEEIVEDAPNAAENSTGPVSVPTAPNSRYAPPRGPGTPTPGQASRSSTFSPPSGSPRYIAGSPVDAFSPPPRAQTQSPGMAFGRSHKTAQRSREPYERPSSAFAHTSTHSHSSLNLHQRAQSLEVNFMAPTDETGRDVLKRWQGAPLFCWGFGGNVAVMFPRRAQRYSSDGMQPMIKCSPGEVKVKNIKDILPLKEIEGKFPGPAWNGSKNKGKKKEMLPWMTSKIDALESELGERGKRAEEKILLWKIVRLLLEYDGVLEGNSEVEKAVRVVLTPEVLTEGESDANVGYGSFTMVGDISANTQGPSADRVDPEAVRSIKTNLLKGDRTAAVWHAADKRLWSHALLIAGTVGKDLWKQVVQEFVKHEVKTLGEGVESLAVLYEIFAGNWAESVDELVSASTRIGVPMYGGVPNGADNVEDKLDRWRETLGLVLNNRSPGDSEAILALGRLLVSYGRIEAGHICYIFARQGAMGGAGAIFGGHDDPVSHFSLLGVDPANFTPNDVDAVMLSEVYELALALTATPHPAFPHLLPYKLQRAMVRAENGNKSEAQKYVDAIEAAMRGWGKPSPYFNAGFIARFEDMKTRLSIAPKDNTPGSATTGAGKWLPKLNSEVVATSIWEHFHTFVNGEKDGDGNGAEPSGTDPTAGPFGRISSESPVISRVQSSADLYGGYNPAPNYGASPPAPTNGFHQQQPYQPTVPTSGAGSKYAPQSRGSFDKPSNSYTPMSNHQYKSSTDSPGTGYEPSSLNGNSGGYGGYGEGYGGAYEPSVPSGNPYGSGGYSQPNLQQNNPYDNPQETSHSTTGYGNSNTYNHTSSFDGQTPTVPTASYDSPAAPETSSYGGYEPPSSGGYNPPSGGGYEPLSSGGYEPPSDGFVPFEPIKTNDDESDDKPKPKKKGFMDDDDDDELLKQAEKMKQEEAKKKVEEEKKQAADSSIKKGWLTGWFGGKKEQSTQGPIKAKLGDESSFVYDPDLKRWVNKKAGEQTPAAAKPAPPPKRTSTPGSTGMPSRPGSAAPPLSPQVPTPAMTPISPTPTTAPTTPTTLSAPPAPFGRTPSPAMSAGQASPSLSSPPLIGGPPIGGPPIGGSPMGGSPRGASKAGPPGGPSGGKPPGAGPPSRPATSMSVRGGDAMDDLLGLPGANVSRKSTPGVGRKARGKSRYVEVIPGQQ</sequence>
<feature type="region of interest" description="Disordered" evidence="11">
    <location>
        <begin position="1622"/>
        <end position="2114"/>
    </location>
</feature>
<dbReference type="STRING" id="1392247.A0A3N4L031"/>
<dbReference type="GO" id="GO:0012507">
    <property type="term" value="C:ER to Golgi transport vesicle membrane"/>
    <property type="evidence" value="ECO:0007669"/>
    <property type="project" value="TreeGrafter"/>
</dbReference>
<evidence type="ECO:0000256" key="2">
    <source>
        <dbReference type="ARBA" id="ARBA00005927"/>
    </source>
</evidence>
<feature type="compositionally biased region" description="Polar residues" evidence="11">
    <location>
        <begin position="1637"/>
        <end position="1653"/>
    </location>
</feature>
<evidence type="ECO:0000256" key="7">
    <source>
        <dbReference type="ARBA" id="ARBA00023006"/>
    </source>
</evidence>
<gene>
    <name evidence="14" type="ORF">P167DRAFT_517639</name>
</gene>
<accession>A0A3N4L031</accession>
<feature type="region of interest" description="Disordered" evidence="11">
    <location>
        <begin position="697"/>
        <end position="1062"/>
    </location>
</feature>
<evidence type="ECO:0000256" key="9">
    <source>
        <dbReference type="ARBA" id="ARBA00024687"/>
    </source>
</evidence>
<feature type="compositionally biased region" description="Polar residues" evidence="11">
    <location>
        <begin position="639"/>
        <end position="657"/>
    </location>
</feature>
<proteinExistence type="inferred from homology"/>
<evidence type="ECO:0000313" key="14">
    <source>
        <dbReference type="EMBL" id="RPB16174.1"/>
    </source>
</evidence>
<feature type="compositionally biased region" description="Low complexity" evidence="11">
    <location>
        <begin position="1786"/>
        <end position="1802"/>
    </location>
</feature>
<feature type="compositionally biased region" description="Polar residues" evidence="11">
    <location>
        <begin position="503"/>
        <end position="513"/>
    </location>
</feature>
<comment type="function">
    <text evidence="9 10">Involved in the initiation of assembly of the COPII coat required for the formation of transport vesicles from the endoplasmic reticulum (ER) and the selection of cargo molecules. Also involved in autophagy.</text>
</comment>
<feature type="compositionally biased region" description="Polar residues" evidence="11">
    <location>
        <begin position="779"/>
        <end position="793"/>
    </location>
</feature>
<evidence type="ECO:0000256" key="5">
    <source>
        <dbReference type="ARBA" id="ARBA00022892"/>
    </source>
</evidence>
<feature type="compositionally biased region" description="Acidic residues" evidence="11">
    <location>
        <begin position="539"/>
        <end position="560"/>
    </location>
</feature>
<feature type="compositionally biased region" description="Low complexity" evidence="11">
    <location>
        <begin position="1970"/>
        <end position="1992"/>
    </location>
</feature>
<feature type="compositionally biased region" description="Gly residues" evidence="11">
    <location>
        <begin position="1699"/>
        <end position="1712"/>
    </location>
</feature>
<keyword evidence="5 10" id="KW-0931">ER-Golgi transport</keyword>
<evidence type="ECO:0000259" key="12">
    <source>
        <dbReference type="Pfam" id="PF12931"/>
    </source>
</evidence>
<evidence type="ECO:0000256" key="6">
    <source>
        <dbReference type="ARBA" id="ARBA00022927"/>
    </source>
</evidence>
<dbReference type="FunCoup" id="A0A3N4L031">
    <property type="interactions" value="94"/>
</dbReference>
<organism evidence="14 15">
    <name type="scientific">Morchella conica CCBAS932</name>
    <dbReference type="NCBI Taxonomy" id="1392247"/>
    <lineage>
        <taxon>Eukaryota</taxon>
        <taxon>Fungi</taxon>
        <taxon>Dikarya</taxon>
        <taxon>Ascomycota</taxon>
        <taxon>Pezizomycotina</taxon>
        <taxon>Pezizomycetes</taxon>
        <taxon>Pezizales</taxon>
        <taxon>Morchellaceae</taxon>
        <taxon>Morchella</taxon>
    </lineage>
</organism>
<feature type="domain" description="Sec16 central conserved" evidence="13">
    <location>
        <begin position="1094"/>
        <end position="1207"/>
    </location>
</feature>
<feature type="compositionally biased region" description="Polar residues" evidence="11">
    <location>
        <begin position="1944"/>
        <end position="1953"/>
    </location>
</feature>
<keyword evidence="15" id="KW-1185">Reference proteome</keyword>
<feature type="region of interest" description="Disordered" evidence="11">
    <location>
        <begin position="1575"/>
        <end position="1609"/>
    </location>
</feature>
<feature type="compositionally biased region" description="Low complexity" evidence="11">
    <location>
        <begin position="851"/>
        <end position="860"/>
    </location>
</feature>
<dbReference type="EMBL" id="ML119110">
    <property type="protein sequence ID" value="RPB16174.1"/>
    <property type="molecule type" value="Genomic_DNA"/>
</dbReference>
<feature type="region of interest" description="Disordered" evidence="11">
    <location>
        <begin position="493"/>
        <end position="522"/>
    </location>
</feature>
<dbReference type="GO" id="GO:0006914">
    <property type="term" value="P:autophagy"/>
    <property type="evidence" value="ECO:0007669"/>
    <property type="project" value="UniProtKB-KW"/>
</dbReference>
<evidence type="ECO:0000256" key="1">
    <source>
        <dbReference type="ARBA" id="ARBA00004397"/>
    </source>
</evidence>
<feature type="compositionally biased region" description="Basic and acidic residues" evidence="11">
    <location>
        <begin position="1855"/>
        <end position="1878"/>
    </location>
</feature>
<feature type="compositionally biased region" description="Polar residues" evidence="11">
    <location>
        <begin position="1733"/>
        <end position="1777"/>
    </location>
</feature>
<reference evidence="14 15" key="1">
    <citation type="journal article" date="2018" name="Nat. Ecol. Evol.">
        <title>Pezizomycetes genomes reveal the molecular basis of ectomycorrhizal truffle lifestyle.</title>
        <authorList>
            <person name="Murat C."/>
            <person name="Payen T."/>
            <person name="Noel B."/>
            <person name="Kuo A."/>
            <person name="Morin E."/>
            <person name="Chen J."/>
            <person name="Kohler A."/>
            <person name="Krizsan K."/>
            <person name="Balestrini R."/>
            <person name="Da Silva C."/>
            <person name="Montanini B."/>
            <person name="Hainaut M."/>
            <person name="Levati E."/>
            <person name="Barry K.W."/>
            <person name="Belfiori B."/>
            <person name="Cichocki N."/>
            <person name="Clum A."/>
            <person name="Dockter R.B."/>
            <person name="Fauchery L."/>
            <person name="Guy J."/>
            <person name="Iotti M."/>
            <person name="Le Tacon F."/>
            <person name="Lindquist E.A."/>
            <person name="Lipzen A."/>
            <person name="Malagnac F."/>
            <person name="Mello A."/>
            <person name="Molinier V."/>
            <person name="Miyauchi S."/>
            <person name="Poulain J."/>
            <person name="Riccioni C."/>
            <person name="Rubini A."/>
            <person name="Sitrit Y."/>
            <person name="Splivallo R."/>
            <person name="Traeger S."/>
            <person name="Wang M."/>
            <person name="Zifcakova L."/>
            <person name="Wipf D."/>
            <person name="Zambonelli A."/>
            <person name="Paolocci F."/>
            <person name="Nowrousian M."/>
            <person name="Ottonello S."/>
            <person name="Baldrian P."/>
            <person name="Spatafora J.W."/>
            <person name="Henrissat B."/>
            <person name="Nagy L.G."/>
            <person name="Aury J.M."/>
            <person name="Wincker P."/>
            <person name="Grigoriev I.V."/>
            <person name="Bonfante P."/>
            <person name="Martin F.M."/>
        </authorList>
    </citation>
    <scope>NUCLEOTIDE SEQUENCE [LARGE SCALE GENOMIC DNA]</scope>
    <source>
        <strain evidence="14 15">CCBAS932</strain>
    </source>
</reference>
<feature type="compositionally biased region" description="Gly residues" evidence="11">
    <location>
        <begin position="2028"/>
        <end position="2039"/>
    </location>
</feature>
<feature type="region of interest" description="Disordered" evidence="11">
    <location>
        <begin position="539"/>
        <end position="683"/>
    </location>
</feature>
<feature type="compositionally biased region" description="Low complexity" evidence="11">
    <location>
        <begin position="2006"/>
        <end position="2019"/>
    </location>
</feature>
<keyword evidence="6 10" id="KW-0653">Protein transport</keyword>
<dbReference type="InterPro" id="IPR024298">
    <property type="entry name" value="Sec16_Sec23-bd"/>
</dbReference>
<dbReference type="FunFam" id="1.25.40.1030:FF:000008">
    <property type="entry name" value="Protein transport protein sec16"/>
    <property type="match status" value="1"/>
</dbReference>
<evidence type="ECO:0000256" key="3">
    <source>
        <dbReference type="ARBA" id="ARBA00022448"/>
    </source>
</evidence>
<comment type="subcellular location">
    <subcellularLocation>
        <location evidence="1">Endoplasmic reticulum membrane</location>
        <topology evidence="1">Peripheral membrane protein</topology>
        <orientation evidence="1">Cytoplasmic side</orientation>
    </subcellularLocation>
</comment>
<feature type="compositionally biased region" description="Low complexity" evidence="11">
    <location>
        <begin position="1049"/>
        <end position="1062"/>
    </location>
</feature>
<dbReference type="GO" id="GO:0005789">
    <property type="term" value="C:endoplasmic reticulum membrane"/>
    <property type="evidence" value="ECO:0007669"/>
    <property type="project" value="UniProtKB-SubCell"/>
</dbReference>
<dbReference type="OrthoDB" id="8918678at2759"/>
<feature type="compositionally biased region" description="Polar residues" evidence="11">
    <location>
        <begin position="573"/>
        <end position="589"/>
    </location>
</feature>
<feature type="compositionally biased region" description="Low complexity" evidence="11">
    <location>
        <begin position="988"/>
        <end position="1005"/>
    </location>
</feature>
<dbReference type="Gene3D" id="1.25.40.1030">
    <property type="match status" value="1"/>
</dbReference>
<dbReference type="PANTHER" id="PTHR13402">
    <property type="entry name" value="RGPR-RELATED"/>
    <property type="match status" value="1"/>
</dbReference>
<feature type="compositionally biased region" description="Acidic residues" evidence="11">
    <location>
        <begin position="117"/>
        <end position="134"/>
    </location>
</feature>
<dbReference type="Pfam" id="PF12931">
    <property type="entry name" value="TPR_Sec16"/>
    <property type="match status" value="1"/>
</dbReference>
<dbReference type="PANTHER" id="PTHR13402:SF6">
    <property type="entry name" value="SECRETORY 16, ISOFORM I"/>
    <property type="match status" value="1"/>
</dbReference>
<feature type="compositionally biased region" description="Pro residues" evidence="11">
    <location>
        <begin position="861"/>
        <end position="877"/>
    </location>
</feature>
<evidence type="ECO:0000256" key="8">
    <source>
        <dbReference type="ARBA" id="ARBA00023136"/>
    </source>
</evidence>
<dbReference type="InterPro" id="IPR024340">
    <property type="entry name" value="Sec16_CCD"/>
</dbReference>
<dbReference type="GO" id="GO:0070971">
    <property type="term" value="C:endoplasmic reticulum exit site"/>
    <property type="evidence" value="ECO:0007669"/>
    <property type="project" value="UniProtKB-ARBA"/>
</dbReference>
<feature type="region of interest" description="Disordered" evidence="11">
    <location>
        <begin position="190"/>
        <end position="244"/>
    </location>
</feature>
<feature type="compositionally biased region" description="Low complexity" evidence="11">
    <location>
        <begin position="1713"/>
        <end position="1723"/>
    </location>
</feature>
<keyword evidence="3 10" id="KW-0813">Transport</keyword>
<protein>
    <recommendedName>
        <fullName evidence="10">Protein transport protein sec16</fullName>
    </recommendedName>
</protein>
<keyword evidence="8 10" id="KW-0472">Membrane</keyword>
<feature type="compositionally biased region" description="Polar residues" evidence="11">
    <location>
        <begin position="879"/>
        <end position="903"/>
    </location>
</feature>
<feature type="compositionally biased region" description="Polar residues" evidence="11">
    <location>
        <begin position="751"/>
        <end position="764"/>
    </location>
</feature>
<dbReference type="GO" id="GO:0015031">
    <property type="term" value="P:protein transport"/>
    <property type="evidence" value="ECO:0007669"/>
    <property type="project" value="UniProtKB-KW"/>
</dbReference>
<evidence type="ECO:0000256" key="10">
    <source>
        <dbReference type="RuleBase" id="RU364101"/>
    </source>
</evidence>
<dbReference type="CDD" id="cd09233">
    <property type="entry name" value="ACE1-Sec16-like"/>
    <property type="match status" value="1"/>
</dbReference>
<feature type="domain" description="Sec16 Sec23-binding" evidence="12">
    <location>
        <begin position="1268"/>
        <end position="1578"/>
    </location>
</feature>
<evidence type="ECO:0000256" key="4">
    <source>
        <dbReference type="ARBA" id="ARBA00022824"/>
    </source>
</evidence>
<evidence type="ECO:0000259" key="13">
    <source>
        <dbReference type="Pfam" id="PF12932"/>
    </source>
</evidence>
<dbReference type="GO" id="GO:0007030">
    <property type="term" value="P:Golgi organization"/>
    <property type="evidence" value="ECO:0007669"/>
    <property type="project" value="TreeGrafter"/>
</dbReference>
<dbReference type="InParanoid" id="A0A3N4L031"/>
<feature type="compositionally biased region" description="Polar residues" evidence="11">
    <location>
        <begin position="961"/>
        <end position="975"/>
    </location>
</feature>